<dbReference type="GeneID" id="93644125"/>
<organism evidence="3 4">
    <name type="scientific">Priestia megaterium (strain ATCC 14581 / DSM 32 / CCUG 1817 / JCM 2506 / NBRC 15308 / NCIMB 9376 / NCTC 10342 / NRRL B-14308 / VKM B-512 / Ford 19)</name>
    <name type="common">Bacillus megaterium</name>
    <dbReference type="NCBI Taxonomy" id="1348623"/>
    <lineage>
        <taxon>Bacteria</taxon>
        <taxon>Bacillati</taxon>
        <taxon>Bacillota</taxon>
        <taxon>Bacilli</taxon>
        <taxon>Bacillales</taxon>
        <taxon>Bacillaceae</taxon>
        <taxon>Priestia</taxon>
    </lineage>
</organism>
<evidence type="ECO:0000313" key="3">
    <source>
        <dbReference type="EMBL" id="AJI24210.1"/>
    </source>
</evidence>
<reference evidence="3 4" key="1">
    <citation type="journal article" date="2015" name="Genome Announc.">
        <title>Complete genome sequences for 35 biothreat assay-relevant bacillus species.</title>
        <authorList>
            <person name="Johnson S.L."/>
            <person name="Daligault H.E."/>
            <person name="Davenport K.W."/>
            <person name="Jaissle J."/>
            <person name="Frey K.G."/>
            <person name="Ladner J.T."/>
            <person name="Broomall S.M."/>
            <person name="Bishop-Lilly K.A."/>
            <person name="Bruce D.C."/>
            <person name="Gibbons H.S."/>
            <person name="Coyne S.R."/>
            <person name="Lo C.C."/>
            <person name="Meincke L."/>
            <person name="Munk A.C."/>
            <person name="Koroleva G.I."/>
            <person name="Rosenzweig C.N."/>
            <person name="Palacios G.F."/>
            <person name="Redden C.L."/>
            <person name="Minogue T.D."/>
            <person name="Chain P.S."/>
        </authorList>
    </citation>
    <scope>NUCLEOTIDE SEQUENCE [LARGE SCALE GENOMIC DNA]</scope>
    <source>
        <strain evidence="4">ATCC 14581 / DSM 32 / JCM 2506 / NBRC 15308 / NCIMB 9376 / NCTC 10342 / NRRL B-14308 / VKM B-512</strain>
    </source>
</reference>
<dbReference type="Gene3D" id="1.10.357.10">
    <property type="entry name" value="Tetracycline Repressor, domain 2"/>
    <property type="match status" value="1"/>
</dbReference>
<dbReference type="InterPro" id="IPR009057">
    <property type="entry name" value="Homeodomain-like_sf"/>
</dbReference>
<dbReference type="Pfam" id="PF14278">
    <property type="entry name" value="TetR_C_8"/>
    <property type="match status" value="1"/>
</dbReference>
<protein>
    <submittedName>
        <fullName evidence="3">Bacterial regulatory s, tetR family protein</fullName>
    </submittedName>
</protein>
<dbReference type="RefSeq" id="WP_034649830.1">
    <property type="nucleotide sequence ID" value="NZ_BCVB01000012.1"/>
</dbReference>
<keyword evidence="1" id="KW-0678">Repressor</keyword>
<sequence length="210" mass="24203">MSKKTKVDPRIKRTNKYLRDALVELLKEKDVTSITIQEITEKAELTRGTFYLHYQDKQDFLMQSMNEVLEELIEKVKPKQNNEDPAAVEENDESVSFLKLFEFIYDHSDYFKVMLSDRGLPQFRSHMTEIVKKRVYGELISSIGEAEDGLDIPEDILISYITSAHIGVICSWLESDMKFSPAFMADKLTSLTLLGPIRVAGLENKIKLPY</sequence>
<dbReference type="Pfam" id="PF00440">
    <property type="entry name" value="TetR_N"/>
    <property type="match status" value="1"/>
</dbReference>
<evidence type="ECO:0000256" key="1">
    <source>
        <dbReference type="ARBA" id="ARBA00022491"/>
    </source>
</evidence>
<evidence type="ECO:0000313" key="4">
    <source>
        <dbReference type="Proteomes" id="UP000031829"/>
    </source>
</evidence>
<evidence type="ECO:0000256" key="2">
    <source>
        <dbReference type="ARBA" id="ARBA00023125"/>
    </source>
</evidence>
<dbReference type="GO" id="GO:0003677">
    <property type="term" value="F:DNA binding"/>
    <property type="evidence" value="ECO:0007669"/>
    <property type="project" value="UniProtKB-UniRule"/>
</dbReference>
<dbReference type="HOGENOM" id="CLU_087539_0_0_9"/>
<dbReference type="PANTHER" id="PTHR43479">
    <property type="entry name" value="ACREF/ENVCD OPERON REPRESSOR-RELATED"/>
    <property type="match status" value="1"/>
</dbReference>
<dbReference type="PROSITE" id="PS50977">
    <property type="entry name" value="HTH_TETR_2"/>
    <property type="match status" value="1"/>
</dbReference>
<dbReference type="InterPro" id="IPR039532">
    <property type="entry name" value="TetR_C_Firmicutes"/>
</dbReference>
<proteinExistence type="predicted"/>
<dbReference type="AlphaFoldDB" id="A0A0B6AH38"/>
<accession>A0A0B6AH38</accession>
<gene>
    <name evidence="3" type="ORF">BG04_625</name>
</gene>
<dbReference type="Proteomes" id="UP000031829">
    <property type="component" value="Chromosome"/>
</dbReference>
<keyword evidence="2" id="KW-0238">DNA-binding</keyword>
<dbReference type="KEGG" id="bmeg:BG04_625"/>
<dbReference type="InterPro" id="IPR001647">
    <property type="entry name" value="HTH_TetR"/>
</dbReference>
<name>A0A0B6AH38_PRIM2</name>
<dbReference type="EMBL" id="CP009920">
    <property type="protein sequence ID" value="AJI24210.1"/>
    <property type="molecule type" value="Genomic_DNA"/>
</dbReference>
<dbReference type="PANTHER" id="PTHR43479:SF23">
    <property type="entry name" value="HTH TETR-TYPE DOMAIN-CONTAINING PROTEIN"/>
    <property type="match status" value="1"/>
</dbReference>
<dbReference type="InterPro" id="IPR050624">
    <property type="entry name" value="HTH-type_Tx_Regulator"/>
</dbReference>
<dbReference type="SUPFAM" id="SSF46689">
    <property type="entry name" value="Homeodomain-like"/>
    <property type="match status" value="1"/>
</dbReference>